<name>A0A495B0A8_VOGIN</name>
<keyword evidence="2" id="KW-0255">Endonuclease</keyword>
<reference evidence="2 3" key="1">
    <citation type="submission" date="2018-10" db="EMBL/GenBank/DDBJ databases">
        <title>Genomic Encyclopedia of Type Strains, Phase IV (KMG-IV): sequencing the most valuable type-strain genomes for metagenomic binning, comparative biology and taxonomic classification.</title>
        <authorList>
            <person name="Goeker M."/>
        </authorList>
    </citation>
    <scope>NUCLEOTIDE SEQUENCE [LARGE SCALE GENOMIC DNA]</scope>
    <source>
        <strain evidence="2 3">DSM 3303</strain>
    </source>
</reference>
<dbReference type="GO" id="GO:0003676">
    <property type="term" value="F:nucleic acid binding"/>
    <property type="evidence" value="ECO:0007669"/>
    <property type="project" value="InterPro"/>
</dbReference>
<dbReference type="Proteomes" id="UP000279384">
    <property type="component" value="Unassembled WGS sequence"/>
</dbReference>
<dbReference type="GO" id="GO:0004519">
    <property type="term" value="F:endonuclease activity"/>
    <property type="evidence" value="ECO:0007669"/>
    <property type="project" value="UniProtKB-KW"/>
</dbReference>
<evidence type="ECO:0000313" key="2">
    <source>
        <dbReference type="EMBL" id="RKQ52895.1"/>
    </source>
</evidence>
<gene>
    <name evidence="2" type="ORF">C8E02_3364</name>
</gene>
<dbReference type="AlphaFoldDB" id="A0A495B0A8"/>
<proteinExistence type="predicted"/>
<comment type="caution">
    <text evidence="2">The sequence shown here is derived from an EMBL/GenBank/DDBJ whole genome shotgun (WGS) entry which is preliminary data.</text>
</comment>
<organism evidence="2 3">
    <name type="scientific">Vogesella indigofera</name>
    <name type="common">Pseudomonas indigofera</name>
    <dbReference type="NCBI Taxonomy" id="45465"/>
    <lineage>
        <taxon>Bacteria</taxon>
        <taxon>Pseudomonadati</taxon>
        <taxon>Pseudomonadota</taxon>
        <taxon>Betaproteobacteria</taxon>
        <taxon>Neisseriales</taxon>
        <taxon>Chromobacteriaceae</taxon>
        <taxon>Vogesella</taxon>
    </lineage>
</organism>
<keyword evidence="2" id="KW-0378">Hydrolase</keyword>
<sequence>MSSILQAKPGHIAATPGQQFHTRDREVLRHTYTNMCAAFCSLKNGRMVHSEGLLEFDAFHWLEASPDVVEYREQCQQIYYPNGSRMRRYTPDIVATLTSGVSVCIEVKPFAKTLETDTKHRLACLNEYYRRHHQPFVVLTDKFIRQQPCLAQLRWLFQNASYVQPGKQEARMALGKLARYLPCSIATANIHLTGQRINAEYLMLAGYLHALDASEPLSYETLIAYGTSEMQSRLGQLDISQTLFWTEQEGREDA</sequence>
<dbReference type="Pfam" id="PF08722">
    <property type="entry name" value="Tn7_TnsA-like_N"/>
    <property type="match status" value="1"/>
</dbReference>
<dbReference type="InterPro" id="IPR011856">
    <property type="entry name" value="tRNA_endonuc-like_dom_sf"/>
</dbReference>
<evidence type="ECO:0000313" key="3">
    <source>
        <dbReference type="Proteomes" id="UP000279384"/>
    </source>
</evidence>
<dbReference type="InterPro" id="IPR014833">
    <property type="entry name" value="TnsA_N"/>
</dbReference>
<dbReference type="RefSeq" id="WP_120812652.1">
    <property type="nucleotide sequence ID" value="NZ_RBID01000020.1"/>
</dbReference>
<feature type="domain" description="TnsA endonuclease N-terminal" evidence="1">
    <location>
        <begin position="65"/>
        <end position="141"/>
    </location>
</feature>
<keyword evidence="2" id="KW-0540">Nuclease</keyword>
<dbReference type="EMBL" id="RBID01000020">
    <property type="protein sequence ID" value="RKQ52895.1"/>
    <property type="molecule type" value="Genomic_DNA"/>
</dbReference>
<accession>A0A495B0A8</accession>
<protein>
    <submittedName>
        <fullName evidence="2">TnsA endonuclease-like protein</fullName>
    </submittedName>
</protein>
<evidence type="ECO:0000259" key="1">
    <source>
        <dbReference type="Pfam" id="PF08722"/>
    </source>
</evidence>
<dbReference type="Gene3D" id="3.40.1350.10">
    <property type="match status" value="1"/>
</dbReference>